<reference evidence="1" key="1">
    <citation type="journal article" date="2023" name="Int. J. Syst. Evol. Microbiol.">
        <title>Collibacillus ludicampi gen. nov., sp. nov., a new soil bacterium of the family Alicyclobacillaceae.</title>
        <authorList>
            <person name="Jojima T."/>
            <person name="Ioku Y."/>
            <person name="Fukuta Y."/>
            <person name="Shirasaka N."/>
            <person name="Matsumura Y."/>
            <person name="Mori M."/>
        </authorList>
    </citation>
    <scope>NUCLEOTIDE SEQUENCE</scope>
    <source>
        <strain evidence="1">TP075</strain>
    </source>
</reference>
<dbReference type="InterPro" id="IPR010368">
    <property type="entry name" value="Com_YlbF"/>
</dbReference>
<proteinExistence type="predicted"/>
<protein>
    <recommendedName>
        <fullName evidence="3">YlbF family regulator</fullName>
    </recommendedName>
</protein>
<organism evidence="1 2">
    <name type="scientific">Collibacillus ludicampi</name>
    <dbReference type="NCBI Taxonomy" id="2771369"/>
    <lineage>
        <taxon>Bacteria</taxon>
        <taxon>Bacillati</taxon>
        <taxon>Bacillota</taxon>
        <taxon>Bacilli</taxon>
        <taxon>Bacillales</taxon>
        <taxon>Alicyclobacillaceae</taxon>
        <taxon>Collibacillus</taxon>
    </lineage>
</organism>
<dbReference type="SUPFAM" id="SSF158622">
    <property type="entry name" value="YheA/YmcA-like"/>
    <property type="match status" value="1"/>
</dbReference>
<evidence type="ECO:0000313" key="1">
    <source>
        <dbReference type="EMBL" id="GIM47906.1"/>
    </source>
</evidence>
<dbReference type="InterPro" id="IPR023378">
    <property type="entry name" value="YheA/YmcA-like_dom_sf"/>
</dbReference>
<accession>A0AAV4LJ63</accession>
<dbReference type="PANTHER" id="PTHR38448">
    <property type="entry name" value="REGULATORY PROTEIN YLBF-RELATED"/>
    <property type="match status" value="1"/>
</dbReference>
<comment type="caution">
    <text evidence="1">The sequence shown here is derived from an EMBL/GenBank/DDBJ whole genome shotgun (WGS) entry which is preliminary data.</text>
</comment>
<dbReference type="EMBL" id="BOQE01000001">
    <property type="protein sequence ID" value="GIM47906.1"/>
    <property type="molecule type" value="Genomic_DNA"/>
</dbReference>
<dbReference type="RefSeq" id="WP_282200838.1">
    <property type="nucleotide sequence ID" value="NZ_BOQE01000001.1"/>
</dbReference>
<sequence length="150" mass="16294">MSSSPILDERVLQKAKLIADMIASSEEVARFKQAEEKMKRHPDAQALLFNVKALRNRYSQTSLRLGDDHPEAIKAKEAFEAVVDQLEQIPVVEQFQAAQMELNDLLQGITKIVALTMEGFHVEWGKSDEVTASCGSGGCGGGCSAKGCAV</sequence>
<dbReference type="PANTHER" id="PTHR38448:SF1">
    <property type="entry name" value="YLBF FAMILY REGULATOR"/>
    <property type="match status" value="1"/>
</dbReference>
<dbReference type="AlphaFoldDB" id="A0AAV4LJ63"/>
<evidence type="ECO:0008006" key="3">
    <source>
        <dbReference type="Google" id="ProtNLM"/>
    </source>
</evidence>
<keyword evidence="2" id="KW-1185">Reference proteome</keyword>
<dbReference type="InterPro" id="IPR052767">
    <property type="entry name" value="Bact_com_dev_regulator"/>
</dbReference>
<evidence type="ECO:0000313" key="2">
    <source>
        <dbReference type="Proteomes" id="UP001057291"/>
    </source>
</evidence>
<dbReference type="Gene3D" id="1.20.1500.10">
    <property type="entry name" value="YheA/YmcA-like"/>
    <property type="match status" value="1"/>
</dbReference>
<dbReference type="Pfam" id="PF06133">
    <property type="entry name" value="Com_YlbF"/>
    <property type="match status" value="1"/>
</dbReference>
<name>A0AAV4LJ63_9BACL</name>
<gene>
    <name evidence="1" type="ORF">DNHGIG_34550</name>
</gene>
<dbReference type="Proteomes" id="UP001057291">
    <property type="component" value="Unassembled WGS sequence"/>
</dbReference>